<proteinExistence type="predicted"/>
<protein>
    <submittedName>
        <fullName evidence="1">Uncharacterized protein</fullName>
    </submittedName>
</protein>
<keyword evidence="2" id="KW-1185">Reference proteome</keyword>
<gene>
    <name evidence="1" type="ORF">CU098_005279</name>
</gene>
<evidence type="ECO:0000313" key="2">
    <source>
        <dbReference type="Proteomes" id="UP000253551"/>
    </source>
</evidence>
<organism evidence="1 2">
    <name type="scientific">Rhizopus stolonifer</name>
    <name type="common">Rhizopus nigricans</name>
    <dbReference type="NCBI Taxonomy" id="4846"/>
    <lineage>
        <taxon>Eukaryota</taxon>
        <taxon>Fungi</taxon>
        <taxon>Fungi incertae sedis</taxon>
        <taxon>Mucoromycota</taxon>
        <taxon>Mucoromycotina</taxon>
        <taxon>Mucoromycetes</taxon>
        <taxon>Mucorales</taxon>
        <taxon>Mucorineae</taxon>
        <taxon>Rhizopodaceae</taxon>
        <taxon>Rhizopus</taxon>
    </lineage>
</organism>
<evidence type="ECO:0000313" key="1">
    <source>
        <dbReference type="EMBL" id="RCH94995.1"/>
    </source>
</evidence>
<dbReference type="EMBL" id="PJQM01002485">
    <property type="protein sequence ID" value="RCH94995.1"/>
    <property type="molecule type" value="Genomic_DNA"/>
</dbReference>
<feature type="non-terminal residue" evidence="1">
    <location>
        <position position="1"/>
    </location>
</feature>
<dbReference type="OrthoDB" id="2269713at2759"/>
<sequence length="195" mass="22366">TEPVDDSIIIILLMYPGTDLASKMPFYEAEIMEIVINEKVNGIAYNISQKDFKVVYGIPGGEYKLIMPPVLIEIQQKVDMPFLKRLTRYCLNIRDLPKAEPVLMAIVIQGCSSEKKSLFSLEKIKRYAENGFEYTNKKIKIVKEDVTGIIAPIEKIITANSYFIIKLREEPGKFPWDECYRKGRPVYGHANVTLR</sequence>
<reference evidence="1 2" key="1">
    <citation type="journal article" date="2018" name="G3 (Bethesda)">
        <title>Phylogenetic and Phylogenomic Definition of Rhizopus Species.</title>
        <authorList>
            <person name="Gryganskyi A.P."/>
            <person name="Golan J."/>
            <person name="Dolatabadi S."/>
            <person name="Mondo S."/>
            <person name="Robb S."/>
            <person name="Idnurm A."/>
            <person name="Muszewska A."/>
            <person name="Steczkiewicz K."/>
            <person name="Masonjones S."/>
            <person name="Liao H.L."/>
            <person name="Gajdeczka M.T."/>
            <person name="Anike F."/>
            <person name="Vuek A."/>
            <person name="Anishchenko I.M."/>
            <person name="Voigt K."/>
            <person name="de Hoog G.S."/>
            <person name="Smith M.E."/>
            <person name="Heitman J."/>
            <person name="Vilgalys R."/>
            <person name="Stajich J.E."/>
        </authorList>
    </citation>
    <scope>NUCLEOTIDE SEQUENCE [LARGE SCALE GENOMIC DNA]</scope>
    <source>
        <strain evidence="1 2">LSU 92-RS-03</strain>
    </source>
</reference>
<name>A0A367JYM6_RHIST</name>
<comment type="caution">
    <text evidence="1">The sequence shown here is derived from an EMBL/GenBank/DDBJ whole genome shotgun (WGS) entry which is preliminary data.</text>
</comment>
<accession>A0A367JYM6</accession>
<dbReference type="AlphaFoldDB" id="A0A367JYM6"/>
<dbReference type="Proteomes" id="UP000253551">
    <property type="component" value="Unassembled WGS sequence"/>
</dbReference>